<name>A0A8H3D2N2_9AGAM</name>
<gene>
    <name evidence="3" type="ORF">RDB_LOCUS118619</name>
</gene>
<reference evidence="3" key="1">
    <citation type="submission" date="2021-01" db="EMBL/GenBank/DDBJ databases">
        <authorList>
            <person name="Kaushik A."/>
        </authorList>
    </citation>
    <scope>NUCLEOTIDE SEQUENCE</scope>
    <source>
        <strain evidence="3">AG6-10EEA</strain>
    </source>
</reference>
<protein>
    <submittedName>
        <fullName evidence="3">Uncharacterized protein</fullName>
    </submittedName>
</protein>
<evidence type="ECO:0000313" key="4">
    <source>
        <dbReference type="Proteomes" id="UP000663853"/>
    </source>
</evidence>
<dbReference type="AlphaFoldDB" id="A0A8H3D2N2"/>
<feature type="transmembrane region" description="Helical" evidence="2">
    <location>
        <begin position="143"/>
        <end position="164"/>
    </location>
</feature>
<keyword evidence="2" id="KW-0472">Membrane</keyword>
<accession>A0A8H3D2N2</accession>
<evidence type="ECO:0000256" key="2">
    <source>
        <dbReference type="SAM" id="Phobius"/>
    </source>
</evidence>
<dbReference type="EMBL" id="CAJMXA010003591">
    <property type="protein sequence ID" value="CAE6505287.1"/>
    <property type="molecule type" value="Genomic_DNA"/>
</dbReference>
<feature type="transmembrane region" description="Helical" evidence="2">
    <location>
        <begin position="21"/>
        <end position="45"/>
    </location>
</feature>
<evidence type="ECO:0000313" key="3">
    <source>
        <dbReference type="EMBL" id="CAE6505287.1"/>
    </source>
</evidence>
<dbReference type="Proteomes" id="UP000663853">
    <property type="component" value="Unassembled WGS sequence"/>
</dbReference>
<keyword evidence="2" id="KW-0812">Transmembrane</keyword>
<evidence type="ECO:0000256" key="1">
    <source>
        <dbReference type="SAM" id="MobiDB-lite"/>
    </source>
</evidence>
<feature type="region of interest" description="Disordered" evidence="1">
    <location>
        <begin position="78"/>
        <end position="97"/>
    </location>
</feature>
<proteinExistence type="predicted"/>
<comment type="caution">
    <text evidence="3">The sequence shown here is derived from an EMBL/GenBank/DDBJ whole genome shotgun (WGS) entry which is preliminary data.</text>
</comment>
<keyword evidence="2" id="KW-1133">Transmembrane helix</keyword>
<sequence>MVRRRWGHMALLSDVSVHSKIVEAISALLLTGVLLSSFGAALSLLSARWFDLLKDDDVTVLEHRWECAQSRCAQPRGSSAESLEKTQYSEDAEDGRDKPEWNWRDYLVAKAIGSTLHIVFCGFATFVVGMVLYTWVAHSLITAIANTIIAIMGTFLILCMHLDFSFKGALQHMSFKRIRI</sequence>
<feature type="transmembrane region" description="Helical" evidence="2">
    <location>
        <begin position="111"/>
        <end position="136"/>
    </location>
</feature>
<organism evidence="3 4">
    <name type="scientific">Rhizoctonia solani</name>
    <dbReference type="NCBI Taxonomy" id="456999"/>
    <lineage>
        <taxon>Eukaryota</taxon>
        <taxon>Fungi</taxon>
        <taxon>Dikarya</taxon>
        <taxon>Basidiomycota</taxon>
        <taxon>Agaricomycotina</taxon>
        <taxon>Agaricomycetes</taxon>
        <taxon>Cantharellales</taxon>
        <taxon>Ceratobasidiaceae</taxon>
        <taxon>Rhizoctonia</taxon>
    </lineage>
</organism>